<accession>A0A3N4JLF0</accession>
<gene>
    <name evidence="1" type="ORF">L873DRAFT_971769</name>
</gene>
<organism evidence="1 2">
    <name type="scientific">Choiromyces venosus 120613-1</name>
    <dbReference type="NCBI Taxonomy" id="1336337"/>
    <lineage>
        <taxon>Eukaryota</taxon>
        <taxon>Fungi</taxon>
        <taxon>Dikarya</taxon>
        <taxon>Ascomycota</taxon>
        <taxon>Pezizomycotina</taxon>
        <taxon>Pezizomycetes</taxon>
        <taxon>Pezizales</taxon>
        <taxon>Tuberaceae</taxon>
        <taxon>Choiromyces</taxon>
    </lineage>
</organism>
<dbReference type="Proteomes" id="UP000276215">
    <property type="component" value="Unassembled WGS sequence"/>
</dbReference>
<sequence length="91" mass="10140">MSAEPFFFSKPLYSLLPSPHNLADHFFRFFHPYPSTVLGGPSKNRKLVVAKQGLEGSGDKVVWKADCVIGHLKWDQVHQVIVHDSGPIGQV</sequence>
<protein>
    <submittedName>
        <fullName evidence="1">Uncharacterized protein</fullName>
    </submittedName>
</protein>
<keyword evidence="2" id="KW-1185">Reference proteome</keyword>
<evidence type="ECO:0000313" key="1">
    <source>
        <dbReference type="EMBL" id="RPA99062.1"/>
    </source>
</evidence>
<proteinExistence type="predicted"/>
<dbReference type="EMBL" id="ML120390">
    <property type="protein sequence ID" value="RPA99062.1"/>
    <property type="molecule type" value="Genomic_DNA"/>
</dbReference>
<dbReference type="AlphaFoldDB" id="A0A3N4JLF0"/>
<name>A0A3N4JLF0_9PEZI</name>
<reference evidence="1 2" key="1">
    <citation type="journal article" date="2018" name="Nat. Ecol. Evol.">
        <title>Pezizomycetes genomes reveal the molecular basis of ectomycorrhizal truffle lifestyle.</title>
        <authorList>
            <person name="Murat C."/>
            <person name="Payen T."/>
            <person name="Noel B."/>
            <person name="Kuo A."/>
            <person name="Morin E."/>
            <person name="Chen J."/>
            <person name="Kohler A."/>
            <person name="Krizsan K."/>
            <person name="Balestrini R."/>
            <person name="Da Silva C."/>
            <person name="Montanini B."/>
            <person name="Hainaut M."/>
            <person name="Levati E."/>
            <person name="Barry K.W."/>
            <person name="Belfiori B."/>
            <person name="Cichocki N."/>
            <person name="Clum A."/>
            <person name="Dockter R.B."/>
            <person name="Fauchery L."/>
            <person name="Guy J."/>
            <person name="Iotti M."/>
            <person name="Le Tacon F."/>
            <person name="Lindquist E.A."/>
            <person name="Lipzen A."/>
            <person name="Malagnac F."/>
            <person name="Mello A."/>
            <person name="Molinier V."/>
            <person name="Miyauchi S."/>
            <person name="Poulain J."/>
            <person name="Riccioni C."/>
            <person name="Rubini A."/>
            <person name="Sitrit Y."/>
            <person name="Splivallo R."/>
            <person name="Traeger S."/>
            <person name="Wang M."/>
            <person name="Zifcakova L."/>
            <person name="Wipf D."/>
            <person name="Zambonelli A."/>
            <person name="Paolocci F."/>
            <person name="Nowrousian M."/>
            <person name="Ottonello S."/>
            <person name="Baldrian P."/>
            <person name="Spatafora J.W."/>
            <person name="Henrissat B."/>
            <person name="Nagy L.G."/>
            <person name="Aury J.M."/>
            <person name="Wincker P."/>
            <person name="Grigoriev I.V."/>
            <person name="Bonfante P."/>
            <person name="Martin F.M."/>
        </authorList>
    </citation>
    <scope>NUCLEOTIDE SEQUENCE [LARGE SCALE GENOMIC DNA]</scope>
    <source>
        <strain evidence="1 2">120613-1</strain>
    </source>
</reference>
<evidence type="ECO:0000313" key="2">
    <source>
        <dbReference type="Proteomes" id="UP000276215"/>
    </source>
</evidence>